<feature type="transmembrane region" description="Helical" evidence="7">
    <location>
        <begin position="79"/>
        <end position="99"/>
    </location>
</feature>
<reference evidence="8" key="1">
    <citation type="submission" date="2021-01" db="EMBL/GenBank/DDBJ databases">
        <authorList>
            <person name="Corre E."/>
            <person name="Pelletier E."/>
            <person name="Niang G."/>
            <person name="Scheremetjew M."/>
            <person name="Finn R."/>
            <person name="Kale V."/>
            <person name="Holt S."/>
            <person name="Cochrane G."/>
            <person name="Meng A."/>
            <person name="Brown T."/>
            <person name="Cohen L."/>
        </authorList>
    </citation>
    <scope>NUCLEOTIDE SEQUENCE</scope>
    <source>
        <strain evidence="8">CCMP3303</strain>
    </source>
</reference>
<evidence type="ECO:0000256" key="6">
    <source>
        <dbReference type="SAM" id="MobiDB-lite"/>
    </source>
</evidence>
<dbReference type="EMBL" id="HBEJ01009984">
    <property type="protein sequence ID" value="CAD8370254.1"/>
    <property type="molecule type" value="Transcribed_RNA"/>
</dbReference>
<keyword evidence="5 7" id="KW-0472">Membrane</keyword>
<dbReference type="GO" id="GO:0012505">
    <property type="term" value="C:endomembrane system"/>
    <property type="evidence" value="ECO:0007669"/>
    <property type="project" value="TreeGrafter"/>
</dbReference>
<name>A0A7S0ARS8_9STRA</name>
<comment type="similarity">
    <text evidence="2">Belongs to the CLPTM1 family.</text>
</comment>
<evidence type="ECO:0000256" key="4">
    <source>
        <dbReference type="ARBA" id="ARBA00022989"/>
    </source>
</evidence>
<feature type="compositionally biased region" description="Basic and acidic residues" evidence="6">
    <location>
        <begin position="185"/>
        <end position="194"/>
    </location>
</feature>
<evidence type="ECO:0000256" key="2">
    <source>
        <dbReference type="ARBA" id="ARBA00009310"/>
    </source>
</evidence>
<dbReference type="GO" id="GO:0016020">
    <property type="term" value="C:membrane"/>
    <property type="evidence" value="ECO:0007669"/>
    <property type="project" value="UniProtKB-SubCell"/>
</dbReference>
<evidence type="ECO:0000256" key="1">
    <source>
        <dbReference type="ARBA" id="ARBA00004141"/>
    </source>
</evidence>
<gene>
    <name evidence="8" type="ORF">MPOL1434_LOCUS5876</name>
</gene>
<proteinExistence type="inferred from homology"/>
<evidence type="ECO:0000313" key="8">
    <source>
        <dbReference type="EMBL" id="CAD8370254.1"/>
    </source>
</evidence>
<feature type="transmembrane region" description="Helical" evidence="7">
    <location>
        <begin position="54"/>
        <end position="72"/>
    </location>
</feature>
<protein>
    <recommendedName>
        <fullName evidence="9">Cleft lip and palate transmembrane protein 1</fullName>
    </recommendedName>
</protein>
<keyword evidence="3 7" id="KW-0812">Transmembrane</keyword>
<organism evidence="8">
    <name type="scientific">Minutocellus polymorphus</name>
    <dbReference type="NCBI Taxonomy" id="265543"/>
    <lineage>
        <taxon>Eukaryota</taxon>
        <taxon>Sar</taxon>
        <taxon>Stramenopiles</taxon>
        <taxon>Ochrophyta</taxon>
        <taxon>Bacillariophyta</taxon>
        <taxon>Mediophyceae</taxon>
        <taxon>Cymatosirophycidae</taxon>
        <taxon>Cymatosirales</taxon>
        <taxon>Cymatosiraceae</taxon>
        <taxon>Minutocellus</taxon>
    </lineage>
</organism>
<evidence type="ECO:0008006" key="9">
    <source>
        <dbReference type="Google" id="ProtNLM"/>
    </source>
</evidence>
<evidence type="ECO:0000256" key="3">
    <source>
        <dbReference type="ARBA" id="ARBA00022692"/>
    </source>
</evidence>
<evidence type="ECO:0000256" key="5">
    <source>
        <dbReference type="ARBA" id="ARBA00023136"/>
    </source>
</evidence>
<dbReference type="PANTHER" id="PTHR21347">
    <property type="entry name" value="CLEFT LIP AND PALATE ASSOCIATED TRANSMEMBRANE PROTEIN-RELATED"/>
    <property type="match status" value="1"/>
</dbReference>
<dbReference type="InterPro" id="IPR008429">
    <property type="entry name" value="CLPTM1"/>
</dbReference>
<accession>A0A7S0ARS8</accession>
<sequence length="221" mass="26027">MMILASNALGLVIEFWKISKAVTVSYADGRIQWEETKSYSKSKTKEYDEIAMNHLLYVTFPLVAGYGCYSLIHQRHKGYYSWVLNTLVGFIYMFGFVTMTPQLFINYKLKSVAHLNWRTMSYKSINTFIDDLFAFVIKMPIMHRLACLRDDVIFFIFLWQRYIYKTDYSRVNEFGQCAEPTEEMIRETKEKAETDGNEEASVEEMPKASTIRQRRGARDKR</sequence>
<comment type="subcellular location">
    <subcellularLocation>
        <location evidence="1">Membrane</location>
        <topology evidence="1">Multi-pass membrane protein</topology>
    </subcellularLocation>
</comment>
<dbReference type="Pfam" id="PF05602">
    <property type="entry name" value="CLPTM1"/>
    <property type="match status" value="1"/>
</dbReference>
<dbReference type="PANTHER" id="PTHR21347:SF0">
    <property type="entry name" value="LIPID SCRAMBLASE CLPTM1L"/>
    <property type="match status" value="1"/>
</dbReference>
<dbReference type="AlphaFoldDB" id="A0A7S0ARS8"/>
<feature type="region of interest" description="Disordered" evidence="6">
    <location>
        <begin position="185"/>
        <end position="221"/>
    </location>
</feature>
<feature type="compositionally biased region" description="Basic residues" evidence="6">
    <location>
        <begin position="212"/>
        <end position="221"/>
    </location>
</feature>
<evidence type="ECO:0000256" key="7">
    <source>
        <dbReference type="SAM" id="Phobius"/>
    </source>
</evidence>
<keyword evidence="4 7" id="KW-1133">Transmembrane helix</keyword>